<name>A0A369J9R3_HYPMA</name>
<sequence>MQHSLKVEDAESKGRPLEEETSSEITECENIGNMAPAPAHSDVGVYNASHSDAQRSALSAHEHQSMHHFDTVGCHLLWRLGKDCAGNGREAMGYPESLHHDMRFSALFIIAPFFALSLAAPAAPTDADIIDCMPATVPLKRRLVDSDYDFESRGVGDEFQLEARAPSGQAAAATAKQFIKYLADNSAKLTKAPVFWTGKTERRGAKAVADRLKKDPAVVGKIGGQTVFDVIAEAGVSPVGWKPDTDWRAVCGAFAKHSQPASKKAFLVYGALVDQQANIWTSDEWPALKANSKIAEVVAHKMKADGKTWEAGSEIKKSGKGSPF</sequence>
<accession>A0A369J9R3</accession>
<feature type="compositionally biased region" description="Basic and acidic residues" evidence="1">
    <location>
        <begin position="1"/>
        <end position="18"/>
    </location>
</feature>
<protein>
    <submittedName>
        <fullName evidence="2">Uncharacterized protein</fullName>
    </submittedName>
</protein>
<organism evidence="2 3">
    <name type="scientific">Hypsizygus marmoreus</name>
    <name type="common">White beech mushroom</name>
    <name type="synonym">Agaricus marmoreus</name>
    <dbReference type="NCBI Taxonomy" id="39966"/>
    <lineage>
        <taxon>Eukaryota</taxon>
        <taxon>Fungi</taxon>
        <taxon>Dikarya</taxon>
        <taxon>Basidiomycota</taxon>
        <taxon>Agaricomycotina</taxon>
        <taxon>Agaricomycetes</taxon>
        <taxon>Agaricomycetidae</taxon>
        <taxon>Agaricales</taxon>
        <taxon>Tricholomatineae</taxon>
        <taxon>Lyophyllaceae</taxon>
        <taxon>Hypsizygus</taxon>
    </lineage>
</organism>
<proteinExistence type="predicted"/>
<feature type="region of interest" description="Disordered" evidence="1">
    <location>
        <begin position="1"/>
        <end position="24"/>
    </location>
</feature>
<dbReference type="InParanoid" id="A0A369J9R3"/>
<dbReference type="OrthoDB" id="3042957at2759"/>
<dbReference type="EMBL" id="LUEZ02000107">
    <property type="protein sequence ID" value="RDB18072.1"/>
    <property type="molecule type" value="Genomic_DNA"/>
</dbReference>
<dbReference type="Proteomes" id="UP000076154">
    <property type="component" value="Unassembled WGS sequence"/>
</dbReference>
<evidence type="ECO:0000313" key="2">
    <source>
        <dbReference type="EMBL" id="RDB18072.1"/>
    </source>
</evidence>
<gene>
    <name evidence="2" type="ORF">Hypma_000919</name>
</gene>
<keyword evidence="3" id="KW-1185">Reference proteome</keyword>
<evidence type="ECO:0000256" key="1">
    <source>
        <dbReference type="SAM" id="MobiDB-lite"/>
    </source>
</evidence>
<reference evidence="2" key="1">
    <citation type="submission" date="2018-04" db="EMBL/GenBank/DDBJ databases">
        <title>Whole genome sequencing of Hypsizygus marmoreus.</title>
        <authorList>
            <person name="Choi I.-G."/>
            <person name="Min B."/>
            <person name="Kim J.-G."/>
            <person name="Kim S."/>
            <person name="Oh Y.-L."/>
            <person name="Kong W.-S."/>
            <person name="Park H."/>
            <person name="Jeong J."/>
            <person name="Song E.-S."/>
        </authorList>
    </citation>
    <scope>NUCLEOTIDE SEQUENCE [LARGE SCALE GENOMIC DNA]</scope>
    <source>
        <strain evidence="2">51987-8</strain>
    </source>
</reference>
<evidence type="ECO:0000313" key="3">
    <source>
        <dbReference type="Proteomes" id="UP000076154"/>
    </source>
</evidence>
<comment type="caution">
    <text evidence="2">The sequence shown here is derived from an EMBL/GenBank/DDBJ whole genome shotgun (WGS) entry which is preliminary data.</text>
</comment>
<dbReference type="AlphaFoldDB" id="A0A369J9R3"/>